<dbReference type="Pfam" id="PF13561">
    <property type="entry name" value="adh_short_C2"/>
    <property type="match status" value="1"/>
</dbReference>
<sequence>MTTRNIVITGAAMGIGAAIARHFAGARSHLNLIDRDAAALADIAASCREAGSVVEATVVDLADAGWLALVRPRLPGQVDVLVNNAGISPENDPEDRQTWARVLAINLDAPAALTAECLPRMPSGARIINIASVLGRAGKVRNTAYCASKHGLLGYTKALALDLASRGITVNAVLPGWVDTPMLRRELEAQAGQVGSTPEQVLRNARRQMPIKRFVREEEVAEMVAWLAASAASGVTAQSFVVDGGYTCGM</sequence>
<dbReference type="InterPro" id="IPR050259">
    <property type="entry name" value="SDR"/>
</dbReference>
<accession>A0ABY6BGF0</accession>
<dbReference type="PRINTS" id="PR00080">
    <property type="entry name" value="SDRFAMILY"/>
</dbReference>
<evidence type="ECO:0000313" key="3">
    <source>
        <dbReference type="Proteomes" id="UP001064632"/>
    </source>
</evidence>
<keyword evidence="3" id="KW-1185">Reference proteome</keyword>
<dbReference type="InterPro" id="IPR020904">
    <property type="entry name" value="Sc_DH/Rdtase_CS"/>
</dbReference>
<protein>
    <submittedName>
        <fullName evidence="2">SDR family oxidoreductase</fullName>
    </submittedName>
</protein>
<dbReference type="EMBL" id="CP104694">
    <property type="protein sequence ID" value="UXI69108.1"/>
    <property type="molecule type" value="Genomic_DNA"/>
</dbReference>
<dbReference type="RefSeq" id="WP_261696066.1">
    <property type="nucleotide sequence ID" value="NZ_CP104694.1"/>
</dbReference>
<dbReference type="PROSITE" id="PS00061">
    <property type="entry name" value="ADH_SHORT"/>
    <property type="match status" value="1"/>
</dbReference>
<comment type="similarity">
    <text evidence="1">Belongs to the short-chain dehydrogenases/reductases (SDR) family.</text>
</comment>
<name>A0ABY6BGF0_9GAMM</name>
<dbReference type="PANTHER" id="PTHR42879:SF2">
    <property type="entry name" value="3-OXOACYL-[ACYL-CARRIER-PROTEIN] REDUCTASE FABG"/>
    <property type="match status" value="1"/>
</dbReference>
<gene>
    <name evidence="2" type="ORF">N4264_05510</name>
</gene>
<organism evidence="2 3">
    <name type="scientific">Tahibacter amnicola</name>
    <dbReference type="NCBI Taxonomy" id="2976241"/>
    <lineage>
        <taxon>Bacteria</taxon>
        <taxon>Pseudomonadati</taxon>
        <taxon>Pseudomonadota</taxon>
        <taxon>Gammaproteobacteria</taxon>
        <taxon>Lysobacterales</taxon>
        <taxon>Rhodanobacteraceae</taxon>
        <taxon>Tahibacter</taxon>
    </lineage>
</organism>
<evidence type="ECO:0000256" key="1">
    <source>
        <dbReference type="ARBA" id="ARBA00006484"/>
    </source>
</evidence>
<dbReference type="Gene3D" id="3.40.50.720">
    <property type="entry name" value="NAD(P)-binding Rossmann-like Domain"/>
    <property type="match status" value="1"/>
</dbReference>
<dbReference type="PANTHER" id="PTHR42879">
    <property type="entry name" value="3-OXOACYL-(ACYL-CARRIER-PROTEIN) REDUCTASE"/>
    <property type="match status" value="1"/>
</dbReference>
<dbReference type="InterPro" id="IPR036291">
    <property type="entry name" value="NAD(P)-bd_dom_sf"/>
</dbReference>
<proteinExistence type="inferred from homology"/>
<dbReference type="SUPFAM" id="SSF51735">
    <property type="entry name" value="NAD(P)-binding Rossmann-fold domains"/>
    <property type="match status" value="1"/>
</dbReference>
<evidence type="ECO:0000313" key="2">
    <source>
        <dbReference type="EMBL" id="UXI69108.1"/>
    </source>
</evidence>
<reference evidence="2" key="1">
    <citation type="submission" date="2022-09" db="EMBL/GenBank/DDBJ databases">
        <title>Tahibacter sp. nov., isolated from a fresh water.</title>
        <authorList>
            <person name="Baek J.H."/>
            <person name="Lee J.K."/>
            <person name="Kim J.M."/>
            <person name="Jeon C.O."/>
        </authorList>
    </citation>
    <scope>NUCLEOTIDE SEQUENCE</scope>
    <source>
        <strain evidence="2">W38</strain>
    </source>
</reference>
<dbReference type="InterPro" id="IPR002347">
    <property type="entry name" value="SDR_fam"/>
</dbReference>
<dbReference type="PRINTS" id="PR00081">
    <property type="entry name" value="GDHRDH"/>
</dbReference>
<dbReference type="Proteomes" id="UP001064632">
    <property type="component" value="Chromosome"/>
</dbReference>